<reference evidence="1" key="5">
    <citation type="submission" date="2024-05" db="EMBL/GenBank/DDBJ databases">
        <authorList>
            <person name="Sun Q."/>
            <person name="Zhou Y."/>
        </authorList>
    </citation>
    <scope>NUCLEOTIDE SEQUENCE</scope>
    <source>
        <strain evidence="1">CGMCC 1.12707</strain>
    </source>
</reference>
<dbReference type="STRING" id="1434701.SAMN05443634_107270"/>
<proteinExistence type="predicted"/>
<dbReference type="Proteomes" id="UP000650994">
    <property type="component" value="Unassembled WGS sequence"/>
</dbReference>
<dbReference type="AlphaFoldDB" id="A0A1M6ZDD7"/>
<reference evidence="3" key="3">
    <citation type="submission" date="2016-11" db="EMBL/GenBank/DDBJ databases">
        <authorList>
            <person name="Varghese N."/>
            <person name="Submissions S."/>
        </authorList>
    </citation>
    <scope>NUCLEOTIDE SEQUENCE [LARGE SCALE GENOMIC DNA]</scope>
    <source>
        <strain evidence="3">DSM 27989</strain>
    </source>
</reference>
<evidence type="ECO:0000313" key="4">
    <source>
        <dbReference type="Proteomes" id="UP000650994"/>
    </source>
</evidence>
<protein>
    <recommendedName>
        <fullName evidence="5">SD-repeat containing protein B domain-containing protein</fullName>
    </recommendedName>
</protein>
<dbReference type="Proteomes" id="UP000184120">
    <property type="component" value="Unassembled WGS sequence"/>
</dbReference>
<dbReference type="RefSeq" id="WP_072932489.1">
    <property type="nucleotide sequence ID" value="NZ_BMFL01000001.1"/>
</dbReference>
<sequence length="938" mass="108540">MCFLINKWRRIFFILLIIFSGLNIYAQNNLSKPLIFKTEKEIEIKDDYVFTVIMQFENTTNDTINAQLKLKLPSAIKSYSQDYLTIKINPNKKAFIPLKFSVNKVQTAGKIPLNFTIIDLKTQQELANSTTQVSILSKRELKVFPVQPNLFYRQEGDSVHYELRVINSGNQKARIFINNVLPDFRGNFTTENRKVDIDAFKEKIVRFSKFVSRDMIKVEQFQANVSAYTANDEFVGNVFFNIQNASSNRSFVDPTNFNQSWIQQSSNYVRMTMRDVGAQNENLNFMAHQEFSVGLNEFAYNINTSSWKNNQDMLLTDSWLKYQRNGKGVLLGTINSNDFDMPINGRGVMFFNNFDKTDKKIIVGAAERNYNLLDNFNPNQYKNNYTAFANTRFLVREDNELESTVLYDRNVSVSNFILTNDYRWTSKNKWNHSVRFGYGFSKLNQTNRFENSLSLAANVSGSVGKYDIYSTNYFSSGYYPGVRSGALYLNQRIQRVFKKFSLWTAFTLTNNNPKSVDNNLTYYTNSNQSKALRAEVGTSFRIGNQFNLSISPKLNVEQGNVFNVNSFSYSPIHFKSSYLNGSFSWLSNSRNHQLVLNTYAGGYTFDERSDINLLLFGQLTWSYRFLQLNTSYQKGSLMIAEVYSRNNINNHLERYNAALSLRKDFFHKRLNTLLSGYYNFDRNFGNTFTFGGTIEYQPFDNFTINTQINYNKFHSNFFTNDQSYYQVGVQYNLPAKKTVTDIKNGNLDLFIYYDYNANGVFDAGDQIADNRVVKINETTFITDLDGKIKYKKVPYGDYVINLPGEKWFSQDYAIHLNNKTMSLAIPMQQTGIVRGRIVYELTSNLEYQVSASMSGFTLVFTSDNGQIFNVRTNDRGEYTAFLPVGNYSFSILEKSLPEHVYAKIFSNKVTVHQEDNIDYEPLVLKIKERKVNIKRFGN</sequence>
<accession>A0A1M6ZDD7</accession>
<reference evidence="1" key="1">
    <citation type="journal article" date="2014" name="Int. J. Syst. Evol. Microbiol.">
        <title>Complete genome of a new Firmicutes species belonging to the dominant human colonic microbiota ('Ruminococcus bicirculans') reveals two chromosomes and a selective capacity to utilize plant glucans.</title>
        <authorList>
            <consortium name="NISC Comparative Sequencing Program"/>
            <person name="Wegmann U."/>
            <person name="Louis P."/>
            <person name="Goesmann A."/>
            <person name="Henrissat B."/>
            <person name="Duncan S.H."/>
            <person name="Flint H.J."/>
        </authorList>
    </citation>
    <scope>NUCLEOTIDE SEQUENCE</scope>
    <source>
        <strain evidence="1">CGMCC 1.12707</strain>
    </source>
</reference>
<reference evidence="2" key="2">
    <citation type="submission" date="2016-11" db="EMBL/GenBank/DDBJ databases">
        <authorList>
            <person name="Jaros S."/>
            <person name="Januszkiewicz K."/>
            <person name="Wedrychowicz H."/>
        </authorList>
    </citation>
    <scope>NUCLEOTIDE SEQUENCE [LARGE SCALE GENOMIC DNA]</scope>
    <source>
        <strain evidence="2">DSM 27989</strain>
    </source>
</reference>
<reference evidence="4" key="4">
    <citation type="journal article" date="2019" name="Int. J. Syst. Evol. Microbiol.">
        <title>The Global Catalogue of Microorganisms (GCM) 10K type strain sequencing project: providing services to taxonomists for standard genome sequencing and annotation.</title>
        <authorList>
            <consortium name="The Broad Institute Genomics Platform"/>
            <consortium name="The Broad Institute Genome Sequencing Center for Infectious Disease"/>
            <person name="Wu L."/>
            <person name="Ma J."/>
        </authorList>
    </citation>
    <scope>NUCLEOTIDE SEQUENCE [LARGE SCALE GENOMIC DNA]</scope>
    <source>
        <strain evidence="4">CGMCC 1.12707</strain>
    </source>
</reference>
<evidence type="ECO:0000313" key="3">
    <source>
        <dbReference type="Proteomes" id="UP000184120"/>
    </source>
</evidence>
<keyword evidence="4" id="KW-1185">Reference proteome</keyword>
<organism evidence="2 3">
    <name type="scientific">Chishuiella changwenlii</name>
    <dbReference type="NCBI Taxonomy" id="1434701"/>
    <lineage>
        <taxon>Bacteria</taxon>
        <taxon>Pseudomonadati</taxon>
        <taxon>Bacteroidota</taxon>
        <taxon>Flavobacteriia</taxon>
        <taxon>Flavobacteriales</taxon>
        <taxon>Weeksellaceae</taxon>
        <taxon>Chishuiella</taxon>
    </lineage>
</organism>
<dbReference type="OrthoDB" id="908824at2"/>
<gene>
    <name evidence="1" type="ORF">GCM10010984_00230</name>
    <name evidence="2" type="ORF">SAMN05443634_107270</name>
</gene>
<dbReference type="EMBL" id="BMFL01000001">
    <property type="protein sequence ID" value="GGE86342.1"/>
    <property type="molecule type" value="Genomic_DNA"/>
</dbReference>
<evidence type="ECO:0000313" key="2">
    <source>
        <dbReference type="EMBL" id="SHL28512.1"/>
    </source>
</evidence>
<name>A0A1M6ZDD7_9FLAO</name>
<evidence type="ECO:0008006" key="5">
    <source>
        <dbReference type="Google" id="ProtNLM"/>
    </source>
</evidence>
<dbReference type="EMBL" id="FRBH01000007">
    <property type="protein sequence ID" value="SHL28512.1"/>
    <property type="molecule type" value="Genomic_DNA"/>
</dbReference>
<evidence type="ECO:0000313" key="1">
    <source>
        <dbReference type="EMBL" id="GGE86342.1"/>
    </source>
</evidence>